<dbReference type="OMA" id="WSTTRSH"/>
<dbReference type="Gramene" id="TraesCS3B03G1478400.1">
    <property type="protein sequence ID" value="TraesCS3B03G1478400.1.CDS"/>
    <property type="gene ID" value="TraesCS3B03G1478400"/>
</dbReference>
<reference evidence="1" key="2">
    <citation type="submission" date="2018-10" db="UniProtKB">
        <authorList>
            <consortium name="EnsemblPlants"/>
        </authorList>
    </citation>
    <scope>IDENTIFICATION</scope>
</reference>
<reference evidence="1" key="1">
    <citation type="submission" date="2018-08" db="EMBL/GenBank/DDBJ databases">
        <authorList>
            <person name="Rossello M."/>
        </authorList>
    </citation>
    <scope>NUCLEOTIDE SEQUENCE [LARGE SCALE GENOMIC DNA]</scope>
    <source>
        <strain evidence="1">cv. Chinese Spring</strain>
    </source>
</reference>
<organism evidence="1">
    <name type="scientific">Triticum aestivum</name>
    <name type="common">Wheat</name>
    <dbReference type="NCBI Taxonomy" id="4565"/>
    <lineage>
        <taxon>Eukaryota</taxon>
        <taxon>Viridiplantae</taxon>
        <taxon>Streptophyta</taxon>
        <taxon>Embryophyta</taxon>
        <taxon>Tracheophyta</taxon>
        <taxon>Spermatophyta</taxon>
        <taxon>Magnoliopsida</taxon>
        <taxon>Liliopsida</taxon>
        <taxon>Poales</taxon>
        <taxon>Poaceae</taxon>
        <taxon>BOP clade</taxon>
        <taxon>Pooideae</taxon>
        <taxon>Triticodae</taxon>
        <taxon>Triticeae</taxon>
        <taxon>Triticinae</taxon>
        <taxon>Triticum</taxon>
    </lineage>
</organism>
<dbReference type="Gramene" id="TraesCLE_scaffold_017229_01G000900.1">
    <property type="protein sequence ID" value="TraesCLE_scaffold_017229_01G000900.1"/>
    <property type="gene ID" value="TraesCLE_scaffold_017229_01G000900"/>
</dbReference>
<evidence type="ECO:0008006" key="3">
    <source>
        <dbReference type="Google" id="ProtNLM"/>
    </source>
</evidence>
<dbReference type="PANTHER" id="PTHR35828">
    <property type="entry name" value="OS08G0203800 PROTEIN-RELATED"/>
    <property type="match status" value="1"/>
</dbReference>
<dbReference type="Proteomes" id="UP000019116">
    <property type="component" value="Chromosome 3B"/>
</dbReference>
<dbReference type="OrthoDB" id="603189at2759"/>
<evidence type="ECO:0000313" key="2">
    <source>
        <dbReference type="Proteomes" id="UP000019116"/>
    </source>
</evidence>
<dbReference type="Gramene" id="TraesRN3B0101485700.1">
    <property type="protein sequence ID" value="TraesRN3B0101485700.1"/>
    <property type="gene ID" value="TraesRN3B0101485700"/>
</dbReference>
<dbReference type="EnsemblPlants" id="TraesCS3B02G591800.1">
    <property type="protein sequence ID" value="TraesCS3B02G591800.1"/>
    <property type="gene ID" value="TraesCS3B02G591800"/>
</dbReference>
<evidence type="ECO:0000313" key="1">
    <source>
        <dbReference type="EnsemblPlants" id="TraesCS3B02G591800.1"/>
    </source>
</evidence>
<dbReference type="Gramene" id="TraesROB_scaffold_014584_01G000900.1">
    <property type="protein sequence ID" value="TraesROB_scaffold_014584_01G000900.1"/>
    <property type="gene ID" value="TraesROB_scaffold_014584_01G000900"/>
</dbReference>
<dbReference type="PANTHER" id="PTHR35828:SF44">
    <property type="entry name" value="F-BOX DOMAIN-CONTAINING PROTEIN"/>
    <property type="match status" value="1"/>
</dbReference>
<protein>
    <recommendedName>
        <fullName evidence="3">F-box associated domain-containing protein</fullName>
    </recommendedName>
</protein>
<dbReference type="Gramene" id="TraesWEE_scaffold_020905_01G000900.1">
    <property type="protein sequence ID" value="TraesWEE_scaffold_020905_01G000900.1"/>
    <property type="gene ID" value="TraesWEE_scaffold_020905_01G000900"/>
</dbReference>
<accession>A0A3B6G2R4</accession>
<dbReference type="AlphaFoldDB" id="A0A3B6G2R4"/>
<name>A0A3B6G2R4_WHEAT</name>
<proteinExistence type="predicted"/>
<dbReference type="Gramene" id="TraesCAD_scaffold_018198_01G000100.1">
    <property type="protein sequence ID" value="TraesCAD_scaffold_018198_01G000100.1"/>
    <property type="gene ID" value="TraesCAD_scaffold_018198_01G000100"/>
</dbReference>
<dbReference type="Gramene" id="TraesCS3B02G591800.1">
    <property type="protein sequence ID" value="TraesCS3B02G591800.1"/>
    <property type="gene ID" value="TraesCS3B02G591800"/>
</dbReference>
<sequence length="396" mass="44401">MVKEKGNEKGKGAGSGAILVADRTLLRRRWPEDACPSLAGFFIKNRARDQEAKVLVPTPRSPLGRRCRSLHSFVPTVPDRAVPLASRRGLLLVRLIPPHEADLDQTVLRLAVCNLLLGTCHQLPPLMRTTSVGYRDYGCYCCAVLSGDDCRSGGGGPEQPPGNSPFHKALIITAGHEGQWTMFDIHTLSTVKPSWSTTRSHQSMWGNTLGSFCQTDAVVCHGVAYWLFRDDKEQCFRIVKLMIGQHDYLTFMWLPAEMLPDRDHRPCLRLNSDGTLSVLQMQETGSQLQIWRQEGQESFYDSSRWLHPQTIELIQPWKKTTQVKDTLSILGEKCGKLLVMDGRGRVYTADLETGAMKEVADGPYARPNSPLDAVLLEMDWPAFFVSRLGTDRYSYP</sequence>
<keyword evidence="2" id="KW-1185">Reference proteome</keyword>